<dbReference type="GO" id="GO:0051014">
    <property type="term" value="P:actin filament severing"/>
    <property type="evidence" value="ECO:0007669"/>
    <property type="project" value="UniProtKB-UniRule"/>
</dbReference>
<dbReference type="GO" id="GO:0005615">
    <property type="term" value="C:extracellular space"/>
    <property type="evidence" value="ECO:0007669"/>
    <property type="project" value="TreeGrafter"/>
</dbReference>
<keyword evidence="6" id="KW-0479">Metal-binding</keyword>
<dbReference type="GO" id="GO:0008154">
    <property type="term" value="P:actin polymerization or depolymerization"/>
    <property type="evidence" value="ECO:0007669"/>
    <property type="project" value="TreeGrafter"/>
</dbReference>
<dbReference type="FunFam" id="3.40.20.10:FF:000004">
    <property type="entry name" value="Gelsolin"/>
    <property type="match status" value="1"/>
</dbReference>
<dbReference type="Ensembl" id="ENSXCOT00000015748.1">
    <property type="protein sequence ID" value="ENSXCOP00000015555.1"/>
    <property type="gene ID" value="ENSXCOG00000011747.1"/>
</dbReference>
<dbReference type="GeneTree" id="ENSGT00940000155591"/>
<feature type="domain" description="Gelsolin-like" evidence="15">
    <location>
        <begin position="6"/>
        <end position="53"/>
    </location>
</feature>
<dbReference type="Pfam" id="PF00626">
    <property type="entry name" value="Gelsolin"/>
    <property type="match status" value="3"/>
</dbReference>
<dbReference type="FunFam" id="3.40.20.10:FF:000005">
    <property type="entry name" value="Gelsolin"/>
    <property type="match status" value="1"/>
</dbReference>
<evidence type="ECO:0000256" key="9">
    <source>
        <dbReference type="ARBA" id="ARBA00022837"/>
    </source>
</evidence>
<protein>
    <recommendedName>
        <fullName evidence="3 13">Gelsolin</fullName>
        <shortName evidence="13">ADF</shortName>
    </recommendedName>
    <alternativeName>
        <fullName evidence="13">Actin-depolymerizing factor</fullName>
    </alternativeName>
</protein>
<dbReference type="SMART" id="SM00262">
    <property type="entry name" value="GEL"/>
    <property type="match status" value="3"/>
</dbReference>
<keyword evidence="5 13" id="KW-0963">Cytoplasm</keyword>
<keyword evidence="7" id="KW-0677">Repeat</keyword>
<evidence type="ECO:0000256" key="14">
    <source>
        <dbReference type="SAM" id="MobiDB-lite"/>
    </source>
</evidence>
<evidence type="ECO:0000256" key="10">
    <source>
        <dbReference type="ARBA" id="ARBA00023203"/>
    </source>
</evidence>
<dbReference type="GO" id="GO:0005737">
    <property type="term" value="C:cytoplasm"/>
    <property type="evidence" value="ECO:0007669"/>
    <property type="project" value="UniProtKB-UniRule"/>
</dbReference>
<dbReference type="GO" id="GO:0051015">
    <property type="term" value="F:actin filament binding"/>
    <property type="evidence" value="ECO:0007669"/>
    <property type="project" value="UniProtKB-UniRule"/>
</dbReference>
<evidence type="ECO:0000313" key="16">
    <source>
        <dbReference type="Ensembl" id="ENSXCOP00000015555.1"/>
    </source>
</evidence>
<dbReference type="Proteomes" id="UP000261380">
    <property type="component" value="Unplaced"/>
</dbReference>
<dbReference type="InterPro" id="IPR007123">
    <property type="entry name" value="Gelsolin-like_dom"/>
</dbReference>
<evidence type="ECO:0000259" key="15">
    <source>
        <dbReference type="Pfam" id="PF00626"/>
    </source>
</evidence>
<dbReference type="AlphaFoldDB" id="A0A3B5LXC2"/>
<keyword evidence="11" id="KW-0206">Cytoskeleton</keyword>
<feature type="domain" description="Gelsolin-like" evidence="15">
    <location>
        <begin position="411"/>
        <end position="485"/>
    </location>
</feature>
<reference evidence="16" key="1">
    <citation type="submission" date="2025-08" db="UniProtKB">
        <authorList>
            <consortium name="Ensembl"/>
        </authorList>
    </citation>
    <scope>IDENTIFICATION</scope>
</reference>
<organism evidence="16 17">
    <name type="scientific">Xiphophorus couchianus</name>
    <name type="common">Monterrey platyfish</name>
    <dbReference type="NCBI Taxonomy" id="32473"/>
    <lineage>
        <taxon>Eukaryota</taxon>
        <taxon>Metazoa</taxon>
        <taxon>Chordata</taxon>
        <taxon>Craniata</taxon>
        <taxon>Vertebrata</taxon>
        <taxon>Euteleostomi</taxon>
        <taxon>Actinopterygii</taxon>
        <taxon>Neopterygii</taxon>
        <taxon>Teleostei</taxon>
        <taxon>Neoteleostei</taxon>
        <taxon>Acanthomorphata</taxon>
        <taxon>Ovalentaria</taxon>
        <taxon>Atherinomorphae</taxon>
        <taxon>Cyprinodontiformes</taxon>
        <taxon>Poeciliidae</taxon>
        <taxon>Poeciliinae</taxon>
        <taxon>Xiphophorus</taxon>
    </lineage>
</organism>
<accession>A0A3B5LXC2</accession>
<name>A0A3B5LXC2_9TELE</name>
<dbReference type="GO" id="GO:0005546">
    <property type="term" value="F:phosphatidylinositol-4,5-bisphosphate binding"/>
    <property type="evidence" value="ECO:0007669"/>
    <property type="project" value="TreeGrafter"/>
</dbReference>
<evidence type="ECO:0000256" key="6">
    <source>
        <dbReference type="ARBA" id="ARBA00022723"/>
    </source>
</evidence>
<evidence type="ECO:0000256" key="4">
    <source>
        <dbReference type="ARBA" id="ARBA00022467"/>
    </source>
</evidence>
<keyword evidence="4 13" id="KW-0117">Actin capping</keyword>
<keyword evidence="9" id="KW-0106">Calcium</keyword>
<dbReference type="SUPFAM" id="SSF55753">
    <property type="entry name" value="Actin depolymerizing proteins"/>
    <property type="match status" value="5"/>
</dbReference>
<dbReference type="InterPro" id="IPR029006">
    <property type="entry name" value="ADF-H/Gelsolin-like_dom_sf"/>
</dbReference>
<dbReference type="InterPro" id="IPR007122">
    <property type="entry name" value="Villin/Gelsolin"/>
</dbReference>
<dbReference type="CDD" id="cd11293">
    <property type="entry name" value="gelsolin_S4_like"/>
    <property type="match status" value="1"/>
</dbReference>
<feature type="domain" description="Gelsolin-like" evidence="15">
    <location>
        <begin position="196"/>
        <end position="274"/>
    </location>
</feature>
<dbReference type="STRING" id="32473.ENSXCOP00000015555"/>
<evidence type="ECO:0000256" key="3">
    <source>
        <dbReference type="ARBA" id="ARBA00018797"/>
    </source>
</evidence>
<evidence type="ECO:0000256" key="5">
    <source>
        <dbReference type="ARBA" id="ARBA00022490"/>
    </source>
</evidence>
<keyword evidence="8" id="KW-0970">Cilium biogenesis/degradation</keyword>
<comment type="subcellular location">
    <subcellularLocation>
        <location evidence="1 13">Cytoplasm</location>
        <location evidence="1 13">Cytoskeleton</location>
    </subcellularLocation>
</comment>
<evidence type="ECO:0000256" key="12">
    <source>
        <dbReference type="ARBA" id="ARBA00025132"/>
    </source>
</evidence>
<dbReference type="PANTHER" id="PTHR11977:SF29">
    <property type="entry name" value="GELSOLIN"/>
    <property type="match status" value="1"/>
</dbReference>
<evidence type="ECO:0000256" key="2">
    <source>
        <dbReference type="ARBA" id="ARBA00008418"/>
    </source>
</evidence>
<dbReference type="GO" id="GO:0046872">
    <property type="term" value="F:metal ion binding"/>
    <property type="evidence" value="ECO:0007669"/>
    <property type="project" value="UniProtKB-KW"/>
</dbReference>
<dbReference type="GO" id="GO:0060271">
    <property type="term" value="P:cilium assembly"/>
    <property type="evidence" value="ECO:0007669"/>
    <property type="project" value="UniProtKB-UniRule"/>
</dbReference>
<feature type="region of interest" description="Disordered" evidence="14">
    <location>
        <begin position="57"/>
        <end position="77"/>
    </location>
</feature>
<evidence type="ECO:0000313" key="17">
    <source>
        <dbReference type="Proteomes" id="UP000261380"/>
    </source>
</evidence>
<dbReference type="GO" id="GO:0007417">
    <property type="term" value="P:central nervous system development"/>
    <property type="evidence" value="ECO:0007669"/>
    <property type="project" value="TreeGrafter"/>
</dbReference>
<dbReference type="GO" id="GO:0051016">
    <property type="term" value="P:barbed-end actin filament capping"/>
    <property type="evidence" value="ECO:0007669"/>
    <property type="project" value="UniProtKB-UniRule"/>
</dbReference>
<feature type="compositionally biased region" description="Basic and acidic residues" evidence="14">
    <location>
        <begin position="57"/>
        <end position="70"/>
    </location>
</feature>
<dbReference type="PANTHER" id="PTHR11977">
    <property type="entry name" value="VILLIN"/>
    <property type="match status" value="1"/>
</dbReference>
<reference evidence="16" key="2">
    <citation type="submission" date="2025-09" db="UniProtKB">
        <authorList>
            <consortium name="Ensembl"/>
        </authorList>
    </citation>
    <scope>IDENTIFICATION</scope>
</reference>
<keyword evidence="17" id="KW-1185">Reference proteome</keyword>
<sequence length="509" mass="55859">HKRDKEIIQWSGSHSNRFEKLKATLVSKSIRDNERCGRANLQVVDEGAEPEGMIEVLGDKPDLPESHSEDTQTDASNRKVAKLYKVSNAGGDMEVTLVSEQNPFPQHALESSECFILDNGTNGRIFVWKGQRPPADRNWRDAEDTVGMGTAYIANKVVPFDVSKLHQSDSMSAQYGMVDRGDGDKKIWRVEGSGKVLVDPAYFGQFYGGDSYLILYQYQHGGRRRHMVYIWQGAESSQDETAASAVLAVELDDELGGGAVQVRVVQGKEPAHLMSLFGGQPMVVYQGGTSREGGQSTAADTRLFQVRSNPAGDTGAVEVGPSSSRLNSNDAFLLTAAGGAWLWKGRGSSAAEAALTAGCGSRRVLGGSGREGRLLPRPSAQQQDGRPSATPLRLLQQDRHLPGTLGGHLMEEVPGELTQDDLAPDDVMILDTWDQVFVWIGNEANEEEKMEAAATAERYIRTDPTSRNPLTPIVTLKQGFEPTTFTGWFLGWNHDYWSQDPLERFLGRY</sequence>
<comment type="similarity">
    <text evidence="2 13">Belongs to the villin/gelsolin family.</text>
</comment>
<evidence type="ECO:0000256" key="13">
    <source>
        <dbReference type="RuleBase" id="RU367130"/>
    </source>
</evidence>
<feature type="region of interest" description="Disordered" evidence="14">
    <location>
        <begin position="366"/>
        <end position="389"/>
    </location>
</feature>
<evidence type="ECO:0000256" key="11">
    <source>
        <dbReference type="ARBA" id="ARBA00023212"/>
    </source>
</evidence>
<evidence type="ECO:0000256" key="1">
    <source>
        <dbReference type="ARBA" id="ARBA00004245"/>
    </source>
</evidence>
<evidence type="ECO:0000256" key="7">
    <source>
        <dbReference type="ARBA" id="ARBA00022737"/>
    </source>
</evidence>
<comment type="function">
    <text evidence="12 13">Calcium-regulated, actin-modulating protein that binds to the plus (or barbed) ends of actin monomers or filaments, preventing monomer exchange (end-blocking or capping). It can promote the assembly of monomers into filaments (nucleation) as well as sever filaments already formed. Plays a role in ciliogenesis.</text>
</comment>
<keyword evidence="10 13" id="KW-0009">Actin-binding</keyword>
<proteinExistence type="inferred from homology"/>
<dbReference type="GO" id="GO:0015629">
    <property type="term" value="C:actin cytoskeleton"/>
    <property type="evidence" value="ECO:0007669"/>
    <property type="project" value="TreeGrafter"/>
</dbReference>
<evidence type="ECO:0000256" key="8">
    <source>
        <dbReference type="ARBA" id="ARBA00022794"/>
    </source>
</evidence>
<dbReference type="PRINTS" id="PR00597">
    <property type="entry name" value="GELSOLIN"/>
</dbReference>
<dbReference type="CDD" id="cd11291">
    <property type="entry name" value="gelsolin_S6_like"/>
    <property type="match status" value="1"/>
</dbReference>
<dbReference type="Gene3D" id="3.40.20.10">
    <property type="entry name" value="Severin"/>
    <property type="match status" value="5"/>
</dbReference>